<organism evidence="1 2">
    <name type="scientific">Araneus ventricosus</name>
    <name type="common">Orbweaver spider</name>
    <name type="synonym">Epeira ventricosa</name>
    <dbReference type="NCBI Taxonomy" id="182803"/>
    <lineage>
        <taxon>Eukaryota</taxon>
        <taxon>Metazoa</taxon>
        <taxon>Ecdysozoa</taxon>
        <taxon>Arthropoda</taxon>
        <taxon>Chelicerata</taxon>
        <taxon>Arachnida</taxon>
        <taxon>Araneae</taxon>
        <taxon>Araneomorphae</taxon>
        <taxon>Entelegynae</taxon>
        <taxon>Araneoidea</taxon>
        <taxon>Araneidae</taxon>
        <taxon>Araneus</taxon>
    </lineage>
</organism>
<evidence type="ECO:0000313" key="2">
    <source>
        <dbReference type="Proteomes" id="UP000499080"/>
    </source>
</evidence>
<keyword evidence="2" id="KW-1185">Reference proteome</keyword>
<proteinExistence type="predicted"/>
<dbReference type="AlphaFoldDB" id="A0A4Y2WCE3"/>
<name>A0A4Y2WCE3_ARAVE</name>
<dbReference type="EMBL" id="BGPR01058034">
    <property type="protein sequence ID" value="GBO34228.1"/>
    <property type="molecule type" value="Genomic_DNA"/>
</dbReference>
<comment type="caution">
    <text evidence="1">The sequence shown here is derived from an EMBL/GenBank/DDBJ whole genome shotgun (WGS) entry which is preliminary data.</text>
</comment>
<sequence>PGITGLKPYMALLLPPHPLTSSPPQLLQNFVVCRLHRYCLKPYEVPFDNVLLSKFLRSRSEGSLGDLFPRIFDHL</sequence>
<dbReference type="Proteomes" id="UP000499080">
    <property type="component" value="Unassembled WGS sequence"/>
</dbReference>
<gene>
    <name evidence="1" type="ORF">AVEN_104905_1</name>
</gene>
<feature type="non-terminal residue" evidence="1">
    <location>
        <position position="1"/>
    </location>
</feature>
<protein>
    <submittedName>
        <fullName evidence="1">Uncharacterized protein</fullName>
    </submittedName>
</protein>
<accession>A0A4Y2WCE3</accession>
<reference evidence="1 2" key="1">
    <citation type="journal article" date="2019" name="Sci. Rep.">
        <title>Orb-weaving spider Araneus ventricosus genome elucidates the spidroin gene catalogue.</title>
        <authorList>
            <person name="Kono N."/>
            <person name="Nakamura H."/>
            <person name="Ohtoshi R."/>
            <person name="Moran D.A.P."/>
            <person name="Shinohara A."/>
            <person name="Yoshida Y."/>
            <person name="Fujiwara M."/>
            <person name="Mori M."/>
            <person name="Tomita M."/>
            <person name="Arakawa K."/>
        </authorList>
    </citation>
    <scope>NUCLEOTIDE SEQUENCE [LARGE SCALE GENOMIC DNA]</scope>
</reference>
<evidence type="ECO:0000313" key="1">
    <source>
        <dbReference type="EMBL" id="GBO34228.1"/>
    </source>
</evidence>